<feature type="domain" description="HTH hxlR-type" evidence="4">
    <location>
        <begin position="1"/>
        <end position="98"/>
    </location>
</feature>
<evidence type="ECO:0000256" key="3">
    <source>
        <dbReference type="ARBA" id="ARBA00023163"/>
    </source>
</evidence>
<dbReference type="PANTHER" id="PTHR33204">
    <property type="entry name" value="TRANSCRIPTIONAL REGULATOR, MARR FAMILY"/>
    <property type="match status" value="1"/>
</dbReference>
<dbReference type="SUPFAM" id="SSF46785">
    <property type="entry name" value="Winged helix' DNA-binding domain"/>
    <property type="match status" value="1"/>
</dbReference>
<name>A0AAE2YQF3_9PROT</name>
<evidence type="ECO:0000259" key="4">
    <source>
        <dbReference type="PROSITE" id="PS51118"/>
    </source>
</evidence>
<proteinExistence type="predicted"/>
<dbReference type="GO" id="GO:0003677">
    <property type="term" value="F:DNA binding"/>
    <property type="evidence" value="ECO:0007669"/>
    <property type="project" value="UniProtKB-KW"/>
</dbReference>
<organism evidence="5 6">
    <name type="scientific">Igneacidithiobacillus copahuensis</name>
    <dbReference type="NCBI Taxonomy" id="2724909"/>
    <lineage>
        <taxon>Bacteria</taxon>
        <taxon>Pseudomonadati</taxon>
        <taxon>Pseudomonadota</taxon>
        <taxon>Acidithiobacillia</taxon>
        <taxon>Acidithiobacillales</taxon>
        <taxon>Acidithiobacillaceae</taxon>
        <taxon>Igneacidithiobacillus</taxon>
    </lineage>
</organism>
<dbReference type="Gene3D" id="1.10.10.10">
    <property type="entry name" value="Winged helix-like DNA-binding domain superfamily/Winged helix DNA-binding domain"/>
    <property type="match status" value="1"/>
</dbReference>
<dbReference type="PANTHER" id="PTHR33204:SF37">
    <property type="entry name" value="HTH-TYPE TRANSCRIPTIONAL REGULATOR YODB"/>
    <property type="match status" value="1"/>
</dbReference>
<keyword evidence="1" id="KW-0805">Transcription regulation</keyword>
<evidence type="ECO:0000256" key="2">
    <source>
        <dbReference type="ARBA" id="ARBA00023125"/>
    </source>
</evidence>
<keyword evidence="2" id="KW-0238">DNA-binding</keyword>
<dbReference type="RefSeq" id="WP_215872664.1">
    <property type="nucleotide sequence ID" value="NZ_JAAXYO010000104.1"/>
</dbReference>
<comment type="caution">
    <text evidence="5">The sequence shown here is derived from an EMBL/GenBank/DDBJ whole genome shotgun (WGS) entry which is preliminary data.</text>
</comment>
<keyword evidence="3" id="KW-0804">Transcription</keyword>
<evidence type="ECO:0000313" key="5">
    <source>
        <dbReference type="EMBL" id="MBU2788096.1"/>
    </source>
</evidence>
<dbReference type="InterPro" id="IPR002577">
    <property type="entry name" value="HTH_HxlR"/>
</dbReference>
<evidence type="ECO:0000313" key="6">
    <source>
        <dbReference type="Proteomes" id="UP001197378"/>
    </source>
</evidence>
<reference evidence="5" key="1">
    <citation type="journal article" date="2021" name="ISME J.">
        <title>Genomic evolution of the class Acidithiobacillia: deep-branching Proteobacteria living in extreme acidic conditions.</title>
        <authorList>
            <person name="Moya-Beltran A."/>
            <person name="Beard S."/>
            <person name="Rojas-Villalobos C."/>
            <person name="Issotta F."/>
            <person name="Gallardo Y."/>
            <person name="Ulloa R."/>
            <person name="Giaveno A."/>
            <person name="Degli Esposti M."/>
            <person name="Johnson D.B."/>
            <person name="Quatrini R."/>
        </authorList>
    </citation>
    <scope>NUCLEOTIDE SEQUENCE</scope>
    <source>
        <strain evidence="5">VAN18-1</strain>
    </source>
</reference>
<sequence>MDSLLRLLMGPWTTYILWTLRNQGPLRFGALQRAVGKISARMLTERLRLLEEAGIIYRDYRPTVPPEVSYGLTERGRELGVVLDGLDVLARKWATEGFVATSR</sequence>
<dbReference type="AlphaFoldDB" id="A0AAE2YQF3"/>
<gene>
    <name evidence="5" type="ORF">HFQ13_07745</name>
</gene>
<dbReference type="Pfam" id="PF01638">
    <property type="entry name" value="HxlR"/>
    <property type="match status" value="1"/>
</dbReference>
<dbReference type="PROSITE" id="PS51118">
    <property type="entry name" value="HTH_HXLR"/>
    <property type="match status" value="1"/>
</dbReference>
<keyword evidence="6" id="KW-1185">Reference proteome</keyword>
<dbReference type="InterPro" id="IPR036390">
    <property type="entry name" value="WH_DNA-bd_sf"/>
</dbReference>
<dbReference type="Proteomes" id="UP001197378">
    <property type="component" value="Unassembled WGS sequence"/>
</dbReference>
<accession>A0AAE2YQF3</accession>
<dbReference type="EMBL" id="JAAXYO010000104">
    <property type="protein sequence ID" value="MBU2788096.1"/>
    <property type="molecule type" value="Genomic_DNA"/>
</dbReference>
<protein>
    <submittedName>
        <fullName evidence="5">Helix-turn-helix transcriptional regulator</fullName>
    </submittedName>
</protein>
<dbReference type="InterPro" id="IPR036388">
    <property type="entry name" value="WH-like_DNA-bd_sf"/>
</dbReference>
<evidence type="ECO:0000256" key="1">
    <source>
        <dbReference type="ARBA" id="ARBA00023015"/>
    </source>
</evidence>